<dbReference type="Gene3D" id="3.30.530.20">
    <property type="match status" value="1"/>
</dbReference>
<proteinExistence type="predicted"/>
<evidence type="ECO:0008006" key="3">
    <source>
        <dbReference type="Google" id="ProtNLM"/>
    </source>
</evidence>
<organism evidence="1 2">
    <name type="scientific">Mycolicibacterium litorale</name>
    <dbReference type="NCBI Taxonomy" id="758802"/>
    <lineage>
        <taxon>Bacteria</taxon>
        <taxon>Bacillati</taxon>
        <taxon>Actinomycetota</taxon>
        <taxon>Actinomycetes</taxon>
        <taxon>Mycobacteriales</taxon>
        <taxon>Mycobacteriaceae</taxon>
        <taxon>Mycolicibacterium</taxon>
    </lineage>
</organism>
<dbReference type="AlphaFoldDB" id="A0A6S6PHG4"/>
<dbReference type="InterPro" id="IPR023393">
    <property type="entry name" value="START-like_dom_sf"/>
</dbReference>
<dbReference type="Pfam" id="PF10604">
    <property type="entry name" value="Polyketide_cyc2"/>
    <property type="match status" value="1"/>
</dbReference>
<reference evidence="1 2" key="1">
    <citation type="submission" date="2020-07" db="EMBL/GenBank/DDBJ databases">
        <title>Complete genome sequence of Mycolicibacterium litorale like strain isolated from cardiac implantable electronic device infection.</title>
        <authorList>
            <person name="Fukano H."/>
            <person name="Miyama H."/>
            <person name="Hoshino Y."/>
        </authorList>
    </citation>
    <scope>NUCLEOTIDE SEQUENCE [LARGE SCALE GENOMIC DNA]</scope>
    <source>
        <strain evidence="1 2">NIIDNTM18</strain>
    </source>
</reference>
<dbReference type="InterPro" id="IPR019587">
    <property type="entry name" value="Polyketide_cyclase/dehydratase"/>
</dbReference>
<dbReference type="RefSeq" id="WP_185293568.1">
    <property type="nucleotide sequence ID" value="NZ_AP023287.1"/>
</dbReference>
<gene>
    <name evidence="1" type="ORF">NIIDNTM18_52180</name>
</gene>
<name>A0A6S6PHG4_9MYCO</name>
<dbReference type="SUPFAM" id="SSF55961">
    <property type="entry name" value="Bet v1-like"/>
    <property type="match status" value="1"/>
</dbReference>
<accession>A0A6S6PHG4</accession>
<protein>
    <recommendedName>
        <fullName evidence="3">Dimethyladenosine transferase</fullName>
    </recommendedName>
</protein>
<sequence>MTVSVVDNGAGQVSRSVEVDAPVAEVFALVADPRRHHEFDGSGTVGANIDAPANLVAGSRFSTKMRMYGVPYRITSTVTALNPNRLVEWRHPFGHHWRFELEELSPTRTRVTETFDFRDTGVVKDALRYYERTGFAKRNAAGIEETLRRLHDRFA</sequence>
<dbReference type="CDD" id="cd07825">
    <property type="entry name" value="SRPBCC_7"/>
    <property type="match status" value="1"/>
</dbReference>
<evidence type="ECO:0000313" key="2">
    <source>
        <dbReference type="Proteomes" id="UP000515734"/>
    </source>
</evidence>
<dbReference type="Proteomes" id="UP000515734">
    <property type="component" value="Chromosome"/>
</dbReference>
<evidence type="ECO:0000313" key="1">
    <source>
        <dbReference type="EMBL" id="BCI55940.1"/>
    </source>
</evidence>
<dbReference type="EMBL" id="AP023287">
    <property type="protein sequence ID" value="BCI55940.1"/>
    <property type="molecule type" value="Genomic_DNA"/>
</dbReference>